<evidence type="ECO:0000256" key="1">
    <source>
        <dbReference type="ARBA" id="ARBA00004308"/>
    </source>
</evidence>
<evidence type="ECO:0000256" key="2">
    <source>
        <dbReference type="ARBA" id="ARBA00022448"/>
    </source>
</evidence>
<feature type="region of interest" description="Disordered" evidence="3">
    <location>
        <begin position="1"/>
        <end position="24"/>
    </location>
</feature>
<feature type="non-terminal residue" evidence="5">
    <location>
        <position position="127"/>
    </location>
</feature>
<dbReference type="EMBL" id="JAAMPC010000008">
    <property type="protein sequence ID" value="KAG2300875.1"/>
    <property type="molecule type" value="Genomic_DNA"/>
</dbReference>
<dbReference type="PANTHER" id="PTHR24092:SF180">
    <property type="entry name" value="PHOSPHOLIPID-TRANSPORTING ATPASE DNF1-RELATED"/>
    <property type="match status" value="1"/>
</dbReference>
<dbReference type="Proteomes" id="UP000886595">
    <property type="component" value="Unassembled WGS sequence"/>
</dbReference>
<keyword evidence="6" id="KW-1185">Reference proteome</keyword>
<dbReference type="PANTHER" id="PTHR24092">
    <property type="entry name" value="PROBABLE PHOSPHOLIPID-TRANSPORTING ATPASE"/>
    <property type="match status" value="1"/>
</dbReference>
<dbReference type="SUPFAM" id="SSF81665">
    <property type="entry name" value="Calcium ATPase, transmembrane domain M"/>
    <property type="match status" value="1"/>
</dbReference>
<dbReference type="InterPro" id="IPR023298">
    <property type="entry name" value="ATPase_P-typ_TM_dom_sf"/>
</dbReference>
<evidence type="ECO:0000313" key="5">
    <source>
        <dbReference type="EMBL" id="KAG2300875.1"/>
    </source>
</evidence>
<dbReference type="GO" id="GO:0048194">
    <property type="term" value="P:Golgi vesicle budding"/>
    <property type="evidence" value="ECO:0007669"/>
    <property type="project" value="TreeGrafter"/>
</dbReference>
<name>A0A8X7S6K7_BRACI</name>
<reference evidence="5 6" key="1">
    <citation type="submission" date="2020-02" db="EMBL/GenBank/DDBJ databases">
        <authorList>
            <person name="Ma Q."/>
            <person name="Huang Y."/>
            <person name="Song X."/>
            <person name="Pei D."/>
        </authorList>
    </citation>
    <scope>NUCLEOTIDE SEQUENCE [LARGE SCALE GENOMIC DNA]</scope>
    <source>
        <strain evidence="5">Sxm20200214</strain>
        <tissue evidence="5">Leaf</tissue>
    </source>
</reference>
<gene>
    <name evidence="5" type="ORF">Bca52824_037347</name>
</gene>
<evidence type="ECO:0000256" key="3">
    <source>
        <dbReference type="SAM" id="MobiDB-lite"/>
    </source>
</evidence>
<dbReference type="GO" id="GO:0000139">
    <property type="term" value="C:Golgi membrane"/>
    <property type="evidence" value="ECO:0007669"/>
    <property type="project" value="GOC"/>
</dbReference>
<dbReference type="OrthoDB" id="377733at2759"/>
<organism evidence="5 6">
    <name type="scientific">Brassica carinata</name>
    <name type="common">Ethiopian mustard</name>
    <name type="synonym">Abyssinian cabbage</name>
    <dbReference type="NCBI Taxonomy" id="52824"/>
    <lineage>
        <taxon>Eukaryota</taxon>
        <taxon>Viridiplantae</taxon>
        <taxon>Streptophyta</taxon>
        <taxon>Embryophyta</taxon>
        <taxon>Tracheophyta</taxon>
        <taxon>Spermatophyta</taxon>
        <taxon>Magnoliopsida</taxon>
        <taxon>eudicotyledons</taxon>
        <taxon>Gunneridae</taxon>
        <taxon>Pentapetalae</taxon>
        <taxon>rosids</taxon>
        <taxon>malvids</taxon>
        <taxon>Brassicales</taxon>
        <taxon>Brassicaceae</taxon>
        <taxon>Brassiceae</taxon>
        <taxon>Brassica</taxon>
    </lineage>
</organism>
<sequence>MASSRGGLSVESSSSSSPSLLRAPSRTVTLGRIQPQAPTYRTVFCNDRDANLPVRFKGNSISTTKYNVFTFLPKGLFEQFRRIANIYFLGISCLSMTPISPVNPITNVAPLTMVLLVSLIKEAFEDW</sequence>
<comment type="caution">
    <text evidence="5">The sequence shown here is derived from an EMBL/GenBank/DDBJ whole genome shotgun (WGS) entry which is preliminary data.</text>
</comment>
<evidence type="ECO:0000313" key="6">
    <source>
        <dbReference type="Proteomes" id="UP000886595"/>
    </source>
</evidence>
<feature type="domain" description="P-type ATPase N-terminal" evidence="4">
    <location>
        <begin position="43"/>
        <end position="107"/>
    </location>
</feature>
<accession>A0A8X7S6K7</accession>
<dbReference type="AlphaFoldDB" id="A0A8X7S6K7"/>
<dbReference type="GO" id="GO:0005802">
    <property type="term" value="C:trans-Golgi network"/>
    <property type="evidence" value="ECO:0007669"/>
    <property type="project" value="TreeGrafter"/>
</dbReference>
<dbReference type="GO" id="GO:0005886">
    <property type="term" value="C:plasma membrane"/>
    <property type="evidence" value="ECO:0007669"/>
    <property type="project" value="TreeGrafter"/>
</dbReference>
<comment type="subcellular location">
    <subcellularLocation>
        <location evidence="1">Endomembrane system</location>
    </subcellularLocation>
</comment>
<keyword evidence="2" id="KW-0813">Transport</keyword>
<evidence type="ECO:0000259" key="4">
    <source>
        <dbReference type="Pfam" id="PF16209"/>
    </source>
</evidence>
<dbReference type="GO" id="GO:0140326">
    <property type="term" value="F:ATPase-coupled intramembrane lipid transporter activity"/>
    <property type="evidence" value="ECO:0007669"/>
    <property type="project" value="TreeGrafter"/>
</dbReference>
<dbReference type="InterPro" id="IPR032631">
    <property type="entry name" value="P-type_ATPase_N"/>
</dbReference>
<dbReference type="GO" id="GO:0045332">
    <property type="term" value="P:phospholipid translocation"/>
    <property type="evidence" value="ECO:0007669"/>
    <property type="project" value="TreeGrafter"/>
</dbReference>
<protein>
    <recommendedName>
        <fullName evidence="4">P-type ATPase N-terminal domain-containing protein</fullName>
    </recommendedName>
</protein>
<proteinExistence type="predicted"/>
<dbReference type="Pfam" id="PF16209">
    <property type="entry name" value="PhoLip_ATPase_N"/>
    <property type="match status" value="1"/>
</dbReference>